<dbReference type="GO" id="GO:0016887">
    <property type="term" value="F:ATP hydrolysis activity"/>
    <property type="evidence" value="ECO:0007669"/>
    <property type="project" value="InterPro"/>
</dbReference>
<name>A0A518BZ11_9BACT</name>
<feature type="compositionally biased region" description="Basic and acidic residues" evidence="4">
    <location>
        <begin position="299"/>
        <end position="310"/>
    </location>
</feature>
<protein>
    <submittedName>
        <fullName evidence="6">Putative ABC transporter ATP-binding protein</fullName>
    </submittedName>
</protein>
<evidence type="ECO:0000313" key="6">
    <source>
        <dbReference type="EMBL" id="QDU72211.1"/>
    </source>
</evidence>
<dbReference type="InterPro" id="IPR003439">
    <property type="entry name" value="ABC_transporter-like_ATP-bd"/>
</dbReference>
<keyword evidence="7" id="KW-1185">Reference proteome</keyword>
<dbReference type="InterPro" id="IPR003593">
    <property type="entry name" value="AAA+_ATPase"/>
</dbReference>
<dbReference type="GO" id="GO:0005524">
    <property type="term" value="F:ATP binding"/>
    <property type="evidence" value="ECO:0007669"/>
    <property type="project" value="UniProtKB-KW"/>
</dbReference>
<feature type="domain" description="ABC transporter" evidence="5">
    <location>
        <begin position="49"/>
        <end position="285"/>
    </location>
</feature>
<dbReference type="CDD" id="cd03261">
    <property type="entry name" value="ABC_Org_Solvent_Resistant"/>
    <property type="match status" value="1"/>
</dbReference>
<accession>A0A518BZ11</accession>
<evidence type="ECO:0000256" key="4">
    <source>
        <dbReference type="SAM" id="MobiDB-lite"/>
    </source>
</evidence>
<proteinExistence type="predicted"/>
<evidence type="ECO:0000259" key="5">
    <source>
        <dbReference type="PROSITE" id="PS50893"/>
    </source>
</evidence>
<dbReference type="SUPFAM" id="SSF52540">
    <property type="entry name" value="P-loop containing nucleoside triphosphate hydrolases"/>
    <property type="match status" value="1"/>
</dbReference>
<feature type="region of interest" description="Disordered" evidence="4">
    <location>
        <begin position="295"/>
        <end position="317"/>
    </location>
</feature>
<dbReference type="InterPro" id="IPR017871">
    <property type="entry name" value="ABC_transporter-like_CS"/>
</dbReference>
<reference evidence="6 7" key="1">
    <citation type="submission" date="2019-02" db="EMBL/GenBank/DDBJ databases">
        <title>Deep-cultivation of Planctomycetes and their phenomic and genomic characterization uncovers novel biology.</title>
        <authorList>
            <person name="Wiegand S."/>
            <person name="Jogler M."/>
            <person name="Boedeker C."/>
            <person name="Pinto D."/>
            <person name="Vollmers J."/>
            <person name="Rivas-Marin E."/>
            <person name="Kohn T."/>
            <person name="Peeters S.H."/>
            <person name="Heuer A."/>
            <person name="Rast P."/>
            <person name="Oberbeckmann S."/>
            <person name="Bunk B."/>
            <person name="Jeske O."/>
            <person name="Meyerdierks A."/>
            <person name="Storesund J.E."/>
            <person name="Kallscheuer N."/>
            <person name="Luecker S."/>
            <person name="Lage O.M."/>
            <person name="Pohl T."/>
            <person name="Merkel B.J."/>
            <person name="Hornburger P."/>
            <person name="Mueller R.-W."/>
            <person name="Bruemmer F."/>
            <person name="Labrenz M."/>
            <person name="Spormann A.M."/>
            <person name="Op den Camp H."/>
            <person name="Overmann J."/>
            <person name="Amann R."/>
            <person name="Jetten M.S.M."/>
            <person name="Mascher T."/>
            <person name="Medema M.H."/>
            <person name="Devos D.P."/>
            <person name="Kaster A.-K."/>
            <person name="Ovreas L."/>
            <person name="Rohde M."/>
            <person name="Galperin M.Y."/>
            <person name="Jogler C."/>
        </authorList>
    </citation>
    <scope>NUCLEOTIDE SEQUENCE [LARGE SCALE GENOMIC DNA]</scope>
    <source>
        <strain evidence="6 7">Pan265</strain>
    </source>
</reference>
<gene>
    <name evidence="6" type="ORF">Pan265_20750</name>
</gene>
<feature type="region of interest" description="Disordered" evidence="4">
    <location>
        <begin position="1"/>
        <end position="26"/>
    </location>
</feature>
<dbReference type="PROSITE" id="PS50893">
    <property type="entry name" value="ABC_TRANSPORTER_2"/>
    <property type="match status" value="1"/>
</dbReference>
<dbReference type="EMBL" id="CP036280">
    <property type="protein sequence ID" value="QDU72211.1"/>
    <property type="molecule type" value="Genomic_DNA"/>
</dbReference>
<dbReference type="Pfam" id="PF00005">
    <property type="entry name" value="ABC_tran"/>
    <property type="match status" value="1"/>
</dbReference>
<dbReference type="PANTHER" id="PTHR43023:SF6">
    <property type="entry name" value="INTERMEMBRANE PHOSPHOLIPID TRANSPORT SYSTEM ATP-BINDING PROTEIN MLAF"/>
    <property type="match status" value="1"/>
</dbReference>
<keyword evidence="2" id="KW-0547">Nucleotide-binding</keyword>
<dbReference type="Gene3D" id="3.40.50.300">
    <property type="entry name" value="P-loop containing nucleotide triphosphate hydrolases"/>
    <property type="match status" value="1"/>
</dbReference>
<dbReference type="PROSITE" id="PS00211">
    <property type="entry name" value="ABC_TRANSPORTER_1"/>
    <property type="match status" value="1"/>
</dbReference>
<dbReference type="InterPro" id="IPR027417">
    <property type="entry name" value="P-loop_NTPase"/>
</dbReference>
<sequence length="317" mass="34416">MSQAGSSMTAATDVAQPPRPWERPPTEVVGVTCTAGGQRIRREGGQPLIQLRNVSKSFGALNVLRDLSIEIYEGQSTVIIGPSGTGKSVLLKHIVGLLQPDTGEVWFGGQRVDTMAPEDLVEIRKRIGFLFQMSALFDSLTVGENVAFPLVEHTTLTRPDREERVDRVLRMVGLSGLQAKMPAQLSGGQKKRVSLARSIVLGPEAVMYDEPTTGLDPIRSDLINELIVGLSTRLGITSVIVTHDMVSACKIADRMVLIYDGKIVHDGTPESFWKTDDELVRRFVHGQAEASDLELISKGLDDGEQDRSASKDASSGI</sequence>
<evidence type="ECO:0000256" key="2">
    <source>
        <dbReference type="ARBA" id="ARBA00022741"/>
    </source>
</evidence>
<keyword evidence="1" id="KW-0813">Transport</keyword>
<dbReference type="KEGG" id="mcad:Pan265_20750"/>
<feature type="compositionally biased region" description="Polar residues" evidence="4">
    <location>
        <begin position="1"/>
        <end position="10"/>
    </location>
</feature>
<dbReference type="Proteomes" id="UP000320386">
    <property type="component" value="Chromosome"/>
</dbReference>
<keyword evidence="3 6" id="KW-0067">ATP-binding</keyword>
<dbReference type="SMART" id="SM00382">
    <property type="entry name" value="AAA"/>
    <property type="match status" value="1"/>
</dbReference>
<organism evidence="6 7">
    <name type="scientific">Mucisphaera calidilacus</name>
    <dbReference type="NCBI Taxonomy" id="2527982"/>
    <lineage>
        <taxon>Bacteria</taxon>
        <taxon>Pseudomonadati</taxon>
        <taxon>Planctomycetota</taxon>
        <taxon>Phycisphaerae</taxon>
        <taxon>Phycisphaerales</taxon>
        <taxon>Phycisphaeraceae</taxon>
        <taxon>Mucisphaera</taxon>
    </lineage>
</organism>
<evidence type="ECO:0000313" key="7">
    <source>
        <dbReference type="Proteomes" id="UP000320386"/>
    </source>
</evidence>
<dbReference type="AlphaFoldDB" id="A0A518BZ11"/>
<evidence type="ECO:0000256" key="1">
    <source>
        <dbReference type="ARBA" id="ARBA00022448"/>
    </source>
</evidence>
<dbReference type="PANTHER" id="PTHR43023">
    <property type="entry name" value="PROTEIN TRIGALACTOSYLDIACYLGLYCEROL 3, CHLOROPLASTIC"/>
    <property type="match status" value="1"/>
</dbReference>
<evidence type="ECO:0000256" key="3">
    <source>
        <dbReference type="ARBA" id="ARBA00022840"/>
    </source>
</evidence>